<dbReference type="Proteomes" id="UP000218899">
    <property type="component" value="Chromosome"/>
</dbReference>
<name>A0A1C7AFP1_9GAMM</name>
<organism evidence="2 3">
    <name type="scientific">Sulfurifustis variabilis</name>
    <dbReference type="NCBI Taxonomy" id="1675686"/>
    <lineage>
        <taxon>Bacteria</taxon>
        <taxon>Pseudomonadati</taxon>
        <taxon>Pseudomonadota</taxon>
        <taxon>Gammaproteobacteria</taxon>
        <taxon>Acidiferrobacterales</taxon>
        <taxon>Acidiferrobacteraceae</taxon>
        <taxon>Sulfurifustis</taxon>
    </lineage>
</organism>
<keyword evidence="1" id="KW-0472">Membrane</keyword>
<dbReference type="OrthoDB" id="9180415at2"/>
<dbReference type="RefSeq" id="WP_096462510.1">
    <property type="nucleotide sequence ID" value="NZ_AP014936.1"/>
</dbReference>
<protein>
    <submittedName>
        <fullName evidence="2">Uncharacterized protein</fullName>
    </submittedName>
</protein>
<evidence type="ECO:0000313" key="3">
    <source>
        <dbReference type="Proteomes" id="UP000218899"/>
    </source>
</evidence>
<keyword evidence="1" id="KW-0812">Transmembrane</keyword>
<dbReference type="KEGG" id="sva:SVA_3650"/>
<accession>A0A1C7AFP1</accession>
<reference evidence="2 3" key="1">
    <citation type="submission" date="2015-08" db="EMBL/GenBank/DDBJ databases">
        <title>Complete genome sequence of Sulfurifustis variabilis.</title>
        <authorList>
            <person name="Miura A."/>
            <person name="Kojima H."/>
            <person name="Fukui M."/>
        </authorList>
    </citation>
    <scope>NUCLEOTIDE SEQUENCE [LARGE SCALE GENOMIC DNA]</scope>
    <source>
        <strain evidence="3">skN76</strain>
    </source>
</reference>
<dbReference type="AlphaFoldDB" id="A0A1C7AFP1"/>
<gene>
    <name evidence="2" type="ORF">SVA_3650</name>
</gene>
<proteinExistence type="predicted"/>
<feature type="transmembrane region" description="Helical" evidence="1">
    <location>
        <begin position="61"/>
        <end position="82"/>
    </location>
</feature>
<keyword evidence="1" id="KW-1133">Transmembrane helix</keyword>
<dbReference type="EMBL" id="AP014936">
    <property type="protein sequence ID" value="BAU50186.1"/>
    <property type="molecule type" value="Genomic_DNA"/>
</dbReference>
<keyword evidence="3" id="KW-1185">Reference proteome</keyword>
<feature type="transmembrane region" description="Helical" evidence="1">
    <location>
        <begin position="12"/>
        <end position="40"/>
    </location>
</feature>
<evidence type="ECO:0000256" key="1">
    <source>
        <dbReference type="SAM" id="Phobius"/>
    </source>
</evidence>
<sequence>MNRFRQIGYWYWLALDILLAVGLFGIAPQALLVAIGLGAFQSFHYLIRQGRLSAFPVQVRIAYLGLLAIGQLGGVFLIVNWIQLIGTTALLLFDYCPLARIVSLMPWNRTRPFTWRLMWRTFCSRPVSGSFLDARPAER</sequence>
<evidence type="ECO:0000313" key="2">
    <source>
        <dbReference type="EMBL" id="BAU50186.1"/>
    </source>
</evidence>